<proteinExistence type="predicted"/>
<organism evidence="3 4">
    <name type="scientific">[Candida] subhashii</name>
    <dbReference type="NCBI Taxonomy" id="561895"/>
    <lineage>
        <taxon>Eukaryota</taxon>
        <taxon>Fungi</taxon>
        <taxon>Dikarya</taxon>
        <taxon>Ascomycota</taxon>
        <taxon>Saccharomycotina</taxon>
        <taxon>Pichiomycetes</taxon>
        <taxon>Debaryomycetaceae</taxon>
        <taxon>Spathaspora</taxon>
    </lineage>
</organism>
<feature type="transmembrane region" description="Helical" evidence="2">
    <location>
        <begin position="155"/>
        <end position="176"/>
    </location>
</feature>
<dbReference type="PANTHER" id="PTHR28009:SF1">
    <property type="entry name" value="PHEROMONE ALPHA FACTOR RECEPTOR"/>
    <property type="match status" value="1"/>
</dbReference>
<dbReference type="GO" id="GO:0004932">
    <property type="term" value="F:mating-type factor pheromone receptor activity"/>
    <property type="evidence" value="ECO:0007669"/>
    <property type="project" value="InterPro"/>
</dbReference>
<sequence length="817" mass="91878">MESDLISNAGDIILSFSFPGSEELYGLPFFALDDYQADQLAKQVVSAVSIGACSVLFIFLIGISYNSKKTQVFRSVLFYTNASILLIQTIRSGLYINYLQGGLSTPSFYFTGIYDGSSYAISDASNSFKVILVALIQLSLTFQVYVMFQRPGKNFWGIAATTFIGLFSVVVVAFNINATVLSHNRFAAFIRQESVEVANVWNDLPTLLFSININLMSVLLVCKLAMAIKTRRYLGLKQFDGFHILFIMSTQTLFIPSIVLFIHYFVDNSGDSELVQISFLLVVLSLPLSSVWAQTQHNAEKVSQIPSLSFLTREASEHDTLVGNSPRKLFSGSSEKNSPITPPGQFNLSGLDNSLPPDLEDLLDDGNPSNPQMISKSPIPIPTNKNKMVAEPVQATVQTLRRFYNQTTDYISDKHDVFINSDYYEKLSNLNPFTKSNDSILATNNNPWSSPPPLPPSSTAATYDRVCDNISKNRMKYLSILSIGLGATGIYFLWKRRANMSASMEKRTKRRVPKLPNGARRDVILIIGSPTEPLTRLIALDFEKRGFIVYLTILDENDFKYIESNPITDDINYLNLNESKCMEDHISKFNQLLKLPVVPFPGAKAHNLRLVGVLFAPSLYFPIGPIENIAISTWTKLNDRSLTYLKLLSSGLIQLIRKQNSKLILINPNILSTLNMPYHAPETIFQNQLKNLFTTLTRELACHGISVTQIRLGNLHISNQRLNSPPRIETLVNTEVRSWTSEMKELYSDDFAKSQYKANPIKSTGRGTSLRQLHYLLFDLIYNEKRNPPVVYCGTGARGYDLIARIFPESWIERFLR</sequence>
<dbReference type="PANTHER" id="PTHR28009">
    <property type="entry name" value="PHEROMONE ALPHA FACTOR RECEPTOR"/>
    <property type="match status" value="1"/>
</dbReference>
<feature type="transmembrane region" description="Helical" evidence="2">
    <location>
        <begin position="274"/>
        <end position="293"/>
    </location>
</feature>
<keyword evidence="2" id="KW-0472">Membrane</keyword>
<feature type="transmembrane region" description="Helical" evidence="2">
    <location>
        <begin position="477"/>
        <end position="494"/>
    </location>
</feature>
<feature type="transmembrane region" description="Helical" evidence="2">
    <location>
        <begin position="77"/>
        <end position="98"/>
    </location>
</feature>
<dbReference type="GO" id="GO:0038038">
    <property type="term" value="C:G protein-coupled receptor homodimeric complex"/>
    <property type="evidence" value="ECO:0007669"/>
    <property type="project" value="TreeGrafter"/>
</dbReference>
<evidence type="ECO:0000256" key="2">
    <source>
        <dbReference type="SAM" id="Phobius"/>
    </source>
</evidence>
<accession>A0A8J5UU30</accession>
<evidence type="ECO:0000256" key="1">
    <source>
        <dbReference type="SAM" id="MobiDB-lite"/>
    </source>
</evidence>
<evidence type="ECO:0000313" key="4">
    <source>
        <dbReference type="Proteomes" id="UP000694255"/>
    </source>
</evidence>
<gene>
    <name evidence="3" type="ORF">J8A68_006113</name>
</gene>
<keyword evidence="4" id="KW-1185">Reference proteome</keyword>
<feature type="region of interest" description="Disordered" evidence="1">
    <location>
        <begin position="321"/>
        <end position="383"/>
    </location>
</feature>
<dbReference type="Pfam" id="PF08643">
    <property type="entry name" value="DUF1776"/>
    <property type="match status" value="1"/>
</dbReference>
<feature type="transmembrane region" description="Helical" evidence="2">
    <location>
        <begin position="207"/>
        <end position="228"/>
    </location>
</feature>
<keyword evidence="2" id="KW-1133">Transmembrane helix</keyword>
<comment type="caution">
    <text evidence="3">The sequence shown here is derived from an EMBL/GenBank/DDBJ whole genome shotgun (WGS) entry which is preliminary data.</text>
</comment>
<dbReference type="EMBL" id="JAGSYN010000315">
    <property type="protein sequence ID" value="KAG7660379.1"/>
    <property type="molecule type" value="Genomic_DNA"/>
</dbReference>
<dbReference type="InterPro" id="IPR000366">
    <property type="entry name" value="GPCR_STE2"/>
</dbReference>
<reference evidence="3 4" key="1">
    <citation type="journal article" date="2021" name="DNA Res.">
        <title>Genome analysis of Candida subhashii reveals its hybrid nature and dual mitochondrial genome conformations.</title>
        <authorList>
            <person name="Mixao V."/>
            <person name="Hegedusova E."/>
            <person name="Saus E."/>
            <person name="Pryszcz L.P."/>
            <person name="Cillingova A."/>
            <person name="Nosek J."/>
            <person name="Gabaldon T."/>
        </authorList>
    </citation>
    <scope>NUCLEOTIDE SEQUENCE [LARGE SCALE GENOMIC DNA]</scope>
    <source>
        <strain evidence="3 4">CBS 10753</strain>
    </source>
</reference>
<dbReference type="RefSeq" id="XP_049260613.1">
    <property type="nucleotide sequence ID" value="XM_049410252.1"/>
</dbReference>
<feature type="transmembrane region" description="Helical" evidence="2">
    <location>
        <begin position="44"/>
        <end position="65"/>
    </location>
</feature>
<dbReference type="Pfam" id="PF02116">
    <property type="entry name" value="STE2"/>
    <property type="match status" value="1"/>
</dbReference>
<keyword evidence="2" id="KW-0812">Transmembrane</keyword>
<dbReference type="Proteomes" id="UP000694255">
    <property type="component" value="Unassembled WGS sequence"/>
</dbReference>
<dbReference type="OrthoDB" id="5308060at2759"/>
<evidence type="ECO:0000313" key="3">
    <source>
        <dbReference type="EMBL" id="KAG7660379.1"/>
    </source>
</evidence>
<feature type="compositionally biased region" description="Polar residues" evidence="1">
    <location>
        <begin position="331"/>
        <end position="350"/>
    </location>
</feature>
<dbReference type="CDD" id="cd14939">
    <property type="entry name" value="7tmD_STE2"/>
    <property type="match status" value="1"/>
</dbReference>
<dbReference type="GO" id="GO:0000750">
    <property type="term" value="P:pheromone-dependent signal transduction involved in conjugation with cellular fusion"/>
    <property type="evidence" value="ECO:0007669"/>
    <property type="project" value="TreeGrafter"/>
</dbReference>
<dbReference type="InterPro" id="IPR013952">
    <property type="entry name" value="DUF1776_fun"/>
</dbReference>
<feature type="transmembrane region" description="Helical" evidence="2">
    <location>
        <begin position="128"/>
        <end position="148"/>
    </location>
</feature>
<feature type="transmembrane region" description="Helical" evidence="2">
    <location>
        <begin position="240"/>
        <end position="262"/>
    </location>
</feature>
<dbReference type="GeneID" id="73472912"/>
<protein>
    <submittedName>
        <fullName evidence="3">Uncharacterized protein</fullName>
    </submittedName>
</protein>
<name>A0A8J5UU30_9ASCO</name>
<dbReference type="AlphaFoldDB" id="A0A8J5UU30"/>